<dbReference type="InterPro" id="IPR018060">
    <property type="entry name" value="HTH_AraC"/>
</dbReference>
<dbReference type="PROSITE" id="PS01124">
    <property type="entry name" value="HTH_ARAC_FAMILY_2"/>
    <property type="match status" value="1"/>
</dbReference>
<dbReference type="AlphaFoldDB" id="A0A916NMS9"/>
<evidence type="ECO:0000256" key="3">
    <source>
        <dbReference type="ARBA" id="ARBA00023163"/>
    </source>
</evidence>
<dbReference type="Proteomes" id="UP000693672">
    <property type="component" value="Unassembled WGS sequence"/>
</dbReference>
<gene>
    <name evidence="5" type="primary">rhaS_6</name>
    <name evidence="5" type="ORF">PAESOLCIP111_01042</name>
</gene>
<organism evidence="5 6">
    <name type="scientific">Paenibacillus solanacearum</name>
    <dbReference type="NCBI Taxonomy" id="2048548"/>
    <lineage>
        <taxon>Bacteria</taxon>
        <taxon>Bacillati</taxon>
        <taxon>Bacillota</taxon>
        <taxon>Bacilli</taxon>
        <taxon>Bacillales</taxon>
        <taxon>Paenibacillaceae</taxon>
        <taxon>Paenibacillus</taxon>
    </lineage>
</organism>
<dbReference type="RefSeq" id="WP_218090866.1">
    <property type="nucleotide sequence ID" value="NZ_CAJVAS010000003.1"/>
</dbReference>
<name>A0A916NMS9_9BACL</name>
<dbReference type="InterPro" id="IPR018062">
    <property type="entry name" value="HTH_AraC-typ_CS"/>
</dbReference>
<dbReference type="PANTHER" id="PTHR43280:SF2">
    <property type="entry name" value="HTH-TYPE TRANSCRIPTIONAL REGULATOR EXSA"/>
    <property type="match status" value="1"/>
</dbReference>
<feature type="domain" description="HTH araC/xylS-type" evidence="4">
    <location>
        <begin position="184"/>
        <end position="282"/>
    </location>
</feature>
<dbReference type="PANTHER" id="PTHR43280">
    <property type="entry name" value="ARAC-FAMILY TRANSCRIPTIONAL REGULATOR"/>
    <property type="match status" value="1"/>
</dbReference>
<keyword evidence="2" id="KW-0238">DNA-binding</keyword>
<dbReference type="GO" id="GO:0003700">
    <property type="term" value="F:DNA-binding transcription factor activity"/>
    <property type="evidence" value="ECO:0007669"/>
    <property type="project" value="InterPro"/>
</dbReference>
<evidence type="ECO:0000256" key="2">
    <source>
        <dbReference type="ARBA" id="ARBA00023125"/>
    </source>
</evidence>
<dbReference type="PROSITE" id="PS00041">
    <property type="entry name" value="HTH_ARAC_FAMILY_1"/>
    <property type="match status" value="1"/>
</dbReference>
<comment type="caution">
    <text evidence="5">The sequence shown here is derived from an EMBL/GenBank/DDBJ whole genome shotgun (WGS) entry which is preliminary data.</text>
</comment>
<dbReference type="InterPro" id="IPR003313">
    <property type="entry name" value="AraC-bd"/>
</dbReference>
<sequence length="284" mass="32436">MQEESIEYAERHFFTPTSIEKSGPIWPVRLGRNTAKPNYHTGPRVTSYYSLHFIMQGEGTYVQSNERYTLGQGDAFCLFPNVAHEYYTSKENLLQMAWIAFDGKRAAHLLDRIGLTSASPYRSSVLRPEVTLLLEAFFDLVNDPEHAHSDLGRLGMLYRLFDSLSLAGGRQFGTGHEPAVTWLQKGLDYLETHYTEDITIEEAASFVGVDRGYFSKKFQEAYGLPPVKYLQKLKLDKAKHMLEQTDYKLTEIALSVGYPDLFSFSKAFKKHYGMSPNAYRLRSP</sequence>
<keyword evidence="3" id="KW-0804">Transcription</keyword>
<evidence type="ECO:0000313" key="6">
    <source>
        <dbReference type="Proteomes" id="UP000693672"/>
    </source>
</evidence>
<accession>A0A916NMS9</accession>
<evidence type="ECO:0000313" key="5">
    <source>
        <dbReference type="EMBL" id="CAG7608250.1"/>
    </source>
</evidence>
<dbReference type="GO" id="GO:0043565">
    <property type="term" value="F:sequence-specific DNA binding"/>
    <property type="evidence" value="ECO:0007669"/>
    <property type="project" value="InterPro"/>
</dbReference>
<keyword evidence="6" id="KW-1185">Reference proteome</keyword>
<protein>
    <submittedName>
        <fullName evidence="5">HTH-type transcriptional activator RhaS</fullName>
    </submittedName>
</protein>
<dbReference type="EMBL" id="CAJVAS010000003">
    <property type="protein sequence ID" value="CAG7608250.1"/>
    <property type="molecule type" value="Genomic_DNA"/>
</dbReference>
<dbReference type="Pfam" id="PF02311">
    <property type="entry name" value="AraC_binding"/>
    <property type="match status" value="1"/>
</dbReference>
<keyword evidence="1" id="KW-0805">Transcription regulation</keyword>
<dbReference type="SMART" id="SM00342">
    <property type="entry name" value="HTH_ARAC"/>
    <property type="match status" value="1"/>
</dbReference>
<evidence type="ECO:0000256" key="1">
    <source>
        <dbReference type="ARBA" id="ARBA00023015"/>
    </source>
</evidence>
<evidence type="ECO:0000259" key="4">
    <source>
        <dbReference type="PROSITE" id="PS01124"/>
    </source>
</evidence>
<dbReference type="Pfam" id="PF12833">
    <property type="entry name" value="HTH_18"/>
    <property type="match status" value="1"/>
</dbReference>
<proteinExistence type="predicted"/>
<dbReference type="CDD" id="cd06986">
    <property type="entry name" value="cupin_MmsR-like_N"/>
    <property type="match status" value="1"/>
</dbReference>
<reference evidence="5" key="1">
    <citation type="submission" date="2021-06" db="EMBL/GenBank/DDBJ databases">
        <authorList>
            <person name="Criscuolo A."/>
        </authorList>
    </citation>
    <scope>NUCLEOTIDE SEQUENCE</scope>
    <source>
        <strain evidence="5">CIP111600</strain>
    </source>
</reference>